<name>A0A2P1JRC2_9CAUD</name>
<dbReference type="Proteomes" id="UP000241634">
    <property type="component" value="Segment"/>
</dbReference>
<gene>
    <name evidence="1" type="primary">37</name>
    <name evidence="1" type="ORF">SEA_MOOMOO_37</name>
</gene>
<reference evidence="2" key="1">
    <citation type="submission" date="2018-02" db="EMBL/GenBank/DDBJ databases">
        <authorList>
            <person name="Cohen D.B."/>
            <person name="Kent A.D."/>
        </authorList>
    </citation>
    <scope>NUCLEOTIDE SEQUENCE [LARGE SCALE GENOMIC DNA]</scope>
</reference>
<evidence type="ECO:0000313" key="2">
    <source>
        <dbReference type="Proteomes" id="UP000241634"/>
    </source>
</evidence>
<protein>
    <submittedName>
        <fullName evidence="1">Helix-turn-helix DNA-binding protein</fullName>
    </submittedName>
</protein>
<proteinExistence type="predicted"/>
<evidence type="ECO:0000313" key="1">
    <source>
        <dbReference type="EMBL" id="AVO21642.1"/>
    </source>
</evidence>
<organism evidence="1 2">
    <name type="scientific">Mycobacterium phage MooMoo</name>
    <dbReference type="NCBI Taxonomy" id="2108127"/>
    <lineage>
        <taxon>Viruses</taxon>
        <taxon>Duplodnaviria</taxon>
        <taxon>Heunggongvirae</taxon>
        <taxon>Uroviricota</taxon>
        <taxon>Caudoviricetes</taxon>
        <taxon>Gracegardnervirinae</taxon>
        <taxon>Moomoovirus</taxon>
        <taxon>Moomoovirus moomoo</taxon>
    </lineage>
</organism>
<dbReference type="RefSeq" id="YP_009963638.1">
    <property type="nucleotide sequence ID" value="NC_051721.1"/>
</dbReference>
<sequence>MKRGETPEPQRSKLLAAVEAHDVTRSELLAAVREASSAGGSVREIAALTGKSTNTIQRWLKDCDALEHPQA</sequence>
<keyword evidence="1" id="KW-0238">DNA-binding</keyword>
<dbReference type="Pfam" id="PF13384">
    <property type="entry name" value="HTH_23"/>
    <property type="match status" value="1"/>
</dbReference>
<dbReference type="GeneID" id="60335283"/>
<dbReference type="EMBL" id="MH001449">
    <property type="protein sequence ID" value="AVO21642.1"/>
    <property type="molecule type" value="Genomic_DNA"/>
</dbReference>
<dbReference type="Gene3D" id="1.10.10.60">
    <property type="entry name" value="Homeodomain-like"/>
    <property type="match status" value="1"/>
</dbReference>
<dbReference type="KEGG" id="vg:60335283"/>
<dbReference type="GO" id="GO:0003677">
    <property type="term" value="F:DNA binding"/>
    <property type="evidence" value="ECO:0007669"/>
    <property type="project" value="UniProtKB-KW"/>
</dbReference>
<keyword evidence="2" id="KW-1185">Reference proteome</keyword>
<accession>A0A2P1JRC2</accession>